<evidence type="ECO:0000256" key="20">
    <source>
        <dbReference type="SAM" id="Coils"/>
    </source>
</evidence>
<feature type="domain" description="K Homology" evidence="22">
    <location>
        <begin position="129"/>
        <end position="197"/>
    </location>
</feature>
<dbReference type="FunFam" id="3.30.1370.10:FF:000018">
    <property type="entry name" value="vigilin isoform X1"/>
    <property type="match status" value="3"/>
</dbReference>
<comment type="function">
    <text evidence="17">Appears to play a role in cell sterol metabolism. It may function to protect cells from over-accumulation of cholesterol.</text>
</comment>
<dbReference type="PANTHER" id="PTHR10627">
    <property type="entry name" value="SCP160"/>
    <property type="match status" value="1"/>
</dbReference>
<dbReference type="CDD" id="cd02394">
    <property type="entry name" value="KH-I_Vigilin_rpt6"/>
    <property type="match status" value="1"/>
</dbReference>
<evidence type="ECO:0000256" key="7">
    <source>
        <dbReference type="ARBA" id="ARBA00022737"/>
    </source>
</evidence>
<keyword evidence="4" id="KW-0963">Cytoplasm</keyword>
<dbReference type="CDD" id="cd22405">
    <property type="entry name" value="KH-I_Vigilin_rpt1"/>
    <property type="match status" value="1"/>
</dbReference>
<feature type="domain" description="K Homology" evidence="22">
    <location>
        <begin position="608"/>
        <end position="676"/>
    </location>
</feature>
<evidence type="ECO:0000256" key="18">
    <source>
        <dbReference type="ARBA" id="ARBA00077940"/>
    </source>
</evidence>
<sequence length="1332" mass="147973">MLADPVATLNPEEESDPPTYKDAFPPLPEKAACLEGAQEPAGAWGNKIRPIKASIITQVFHVPLEERRYKDMNQFGEGEQAKICLEIMQRTGAHLELSLAKDQGLSIMVSGKLDAVMKARKDIVARLQTQASATVAIPKEHHRFVIGKNGEKLQDLELKTATKIQIPRPDDPSNQIKITGTKEGIEKARHEVLLISAEQARPRPAVDKRAVERLEVEKAFHPFIAGPYNRLVGEIMQETGTRINIPPPSVNRTEIVFTGEKEQLAQAVARVKKIYEEKKKKTTTIAVEVKKSQHKYVIGPKGNSLQEILERTGVSVEIPPSDSASETVILRGEPEKLGQALTEVYAKANSFTVSSVSAPSWLHRFIIGKKGQNLAKITQQMPKHAAVAVAIPPHTVRVPVPQGALWLVRDDPPSLSRLSGLVWQVHIEFTEGEDKIALEGPTEDVHAAQGQIESMVRDLVSRMDYVEINIDHRFHRHLIGKSGANINRIKDQYKVSVRIPPDSEKSSLVRIEGDPQGVQQAKRELLELASRMENERTKDLIVEQKFHRTIIGQKGERIREIRDKFPEVIINFPDPAQKSDVVQLRGPKNEVEKCAKYMQKTVADLVENSYSISVPVFKQFHKNIIGKGGANIKKIREESNTKIDLPAENSNSETIVITGKRANCEAARSRILSIQKDLANIAEVEVSIPAKLHNSLIGTKGRLVRSIMEECGGVHIHFPVEGSGSDTVVIRGPSSDVEKAKKQLLHLAEEKVTCQVLVLQQTKSFTVDIRAKPEYHKFLIGKGGGKIRKVRDSTGARIIFPAAEDKDQDLITIVGKEEAVREAQKELEALIQSLDNVVEDHMLVDPRHHRHFVVRRGQVLREIAEEYGGVMVSFPRSGTQSDKVTLKGAKDCVEAAKKRIQEVIEDLEAQVTVECAIPQKFHRSVMGPKGSRIQQITRDYNVQIKFPDREENPGHSTEPVIQENGDEAVEGRDPKEPDPGSPRRCDIITISGRKEKCEAAKEALEAQVARSVRALSASQGCSASRPKPHLLQALVPVTIEVEVPFDLHRYIIGQKGSGIRKMMDEFEVNIHVPAPELQSDVIAITGLSSNLDRAKAGLLERVKELQAEQEDRALRSFKLSISVDPKYHPKIIGRKGAVITQIRSEHDVNIQFPDKDDGNQPQDQITITGYEKNTEAARDAILKIVGELEQMVSEDVPLDHRVHARIIGVRGKAIRRVMDEFKVDIRFPQSGAPDPNCVTVTGLPENVEEAIDHILNLEEEYLADVVGSEALQVYMKPPVHEEARAPSKGFVVRDAPWTAASSEKAPDMSSSEEFPSFGAQVAPKTLPWGPKR</sequence>
<feature type="coiled-coil region" evidence="20">
    <location>
        <begin position="813"/>
        <end position="840"/>
    </location>
</feature>
<dbReference type="Pfam" id="PF00013">
    <property type="entry name" value="KH_1"/>
    <property type="match status" value="13"/>
</dbReference>
<evidence type="ECO:0000256" key="16">
    <source>
        <dbReference type="ARBA" id="ARBA00039270"/>
    </source>
</evidence>
<dbReference type="InterPro" id="IPR036612">
    <property type="entry name" value="KH_dom_type_1_sf"/>
</dbReference>
<dbReference type="Pfam" id="PF24668">
    <property type="entry name" value="KH_Vigilin"/>
    <property type="match status" value="1"/>
</dbReference>
<dbReference type="FunCoup" id="L8YAX9">
    <property type="interactions" value="1684"/>
</dbReference>
<reference evidence="24" key="2">
    <citation type="journal article" date="2013" name="Nat. Commun.">
        <title>Genome of the Chinese tree shrew.</title>
        <authorList>
            <person name="Fan Y."/>
            <person name="Huang Z.Y."/>
            <person name="Cao C.C."/>
            <person name="Chen C.S."/>
            <person name="Chen Y.X."/>
            <person name="Fan D.D."/>
            <person name="He J."/>
            <person name="Hou H.L."/>
            <person name="Hu L."/>
            <person name="Hu X.T."/>
            <person name="Jiang X.T."/>
            <person name="Lai R."/>
            <person name="Lang Y.S."/>
            <person name="Liang B."/>
            <person name="Liao S.G."/>
            <person name="Mu D."/>
            <person name="Ma Y.Y."/>
            <person name="Niu Y.Y."/>
            <person name="Sun X.Q."/>
            <person name="Xia J.Q."/>
            <person name="Xiao J."/>
            <person name="Xiong Z.Q."/>
            <person name="Xu L."/>
            <person name="Yang L."/>
            <person name="Zhang Y."/>
            <person name="Zhao W."/>
            <person name="Zhao X.D."/>
            <person name="Zheng Y.T."/>
            <person name="Zhou J.M."/>
            <person name="Zhu Y.B."/>
            <person name="Zhang G.J."/>
            <person name="Wang J."/>
            <person name="Yao Y.G."/>
        </authorList>
    </citation>
    <scope>NUCLEOTIDE SEQUENCE [LARGE SCALE GENOMIC DNA]</scope>
</reference>
<keyword evidence="5" id="KW-0153">Cholesterol metabolism</keyword>
<dbReference type="Gene3D" id="3.30.1370.10">
    <property type="entry name" value="K Homology domain, type 1"/>
    <property type="match status" value="14"/>
</dbReference>
<dbReference type="GO" id="GO:0005634">
    <property type="term" value="C:nucleus"/>
    <property type="evidence" value="ECO:0007669"/>
    <property type="project" value="UniProtKB-SubCell"/>
</dbReference>
<evidence type="ECO:0000256" key="2">
    <source>
        <dbReference type="ARBA" id="ARBA00004496"/>
    </source>
</evidence>
<keyword evidence="20" id="KW-0175">Coiled coil</keyword>
<dbReference type="SUPFAM" id="SSF54791">
    <property type="entry name" value="Eukaryotic type KH-domain (KH-domain type I)"/>
    <property type="match status" value="13"/>
</dbReference>
<dbReference type="CDD" id="cd22410">
    <property type="entry name" value="KH-I_Vigilin_rpt7"/>
    <property type="match status" value="1"/>
</dbReference>
<evidence type="ECO:0000256" key="3">
    <source>
        <dbReference type="ARBA" id="ARBA00022448"/>
    </source>
</evidence>
<feature type="domain" description="K Homology" evidence="22">
    <location>
        <begin position="281"/>
        <end position="349"/>
    </location>
</feature>
<dbReference type="FunFam" id="3.30.1370.10:FF:000050">
    <property type="entry name" value="vigilin isoform X1"/>
    <property type="match status" value="1"/>
</dbReference>
<evidence type="ECO:0000256" key="21">
    <source>
        <dbReference type="SAM" id="MobiDB-lite"/>
    </source>
</evidence>
<feature type="region of interest" description="Disordered" evidence="21">
    <location>
        <begin position="946"/>
        <end position="985"/>
    </location>
</feature>
<dbReference type="EMBL" id="KB364620">
    <property type="protein sequence ID" value="ELV12249.1"/>
    <property type="molecule type" value="Genomic_DNA"/>
</dbReference>
<evidence type="ECO:0000256" key="14">
    <source>
        <dbReference type="ARBA" id="ARBA00023221"/>
    </source>
</evidence>
<dbReference type="CDD" id="cd22416">
    <property type="entry name" value="KH-I_Vigilin_rpt13"/>
    <property type="match status" value="1"/>
</dbReference>
<dbReference type="STRING" id="246437.L8YAX9"/>
<evidence type="ECO:0000256" key="1">
    <source>
        <dbReference type="ARBA" id="ARBA00004123"/>
    </source>
</evidence>
<accession>L8YAX9</accession>
<keyword evidence="15" id="KW-0539">Nucleus</keyword>
<dbReference type="InParanoid" id="L8YAX9"/>
<evidence type="ECO:0000256" key="15">
    <source>
        <dbReference type="ARBA" id="ARBA00023242"/>
    </source>
</evidence>
<dbReference type="eggNOG" id="KOG2208">
    <property type="taxonomic scope" value="Eukaryota"/>
</dbReference>
<feature type="domain" description="K Homology" evidence="22">
    <location>
        <begin position="350"/>
        <end position="457"/>
    </location>
</feature>
<dbReference type="GO" id="GO:0006869">
    <property type="term" value="P:lipid transport"/>
    <property type="evidence" value="ECO:0007669"/>
    <property type="project" value="UniProtKB-KW"/>
</dbReference>
<evidence type="ECO:0000256" key="6">
    <source>
        <dbReference type="ARBA" id="ARBA00022553"/>
    </source>
</evidence>
<dbReference type="FunFam" id="3.30.1370.10:FF:000061">
    <property type="entry name" value="High density lipoprotein binding protein"/>
    <property type="match status" value="1"/>
</dbReference>
<keyword evidence="13" id="KW-1207">Sterol metabolism</keyword>
<evidence type="ECO:0000259" key="22">
    <source>
        <dbReference type="SMART" id="SM00322"/>
    </source>
</evidence>
<dbReference type="PANTHER" id="PTHR10627:SF34">
    <property type="entry name" value="VIGILIN"/>
    <property type="match status" value="1"/>
</dbReference>
<feature type="domain" description="K Homology" evidence="22">
    <location>
        <begin position="1190"/>
        <end position="1259"/>
    </location>
</feature>
<keyword evidence="9 19" id="KW-0694">RNA-binding</keyword>
<keyword evidence="14" id="KW-0753">Steroid metabolism</keyword>
<dbReference type="GO" id="GO:0003729">
    <property type="term" value="F:mRNA binding"/>
    <property type="evidence" value="ECO:0007669"/>
    <property type="project" value="TreeGrafter"/>
</dbReference>
<feature type="region of interest" description="Disordered" evidence="21">
    <location>
        <begin position="1301"/>
        <end position="1332"/>
    </location>
</feature>
<dbReference type="FunFam" id="3.30.1370.10:FF:000057">
    <property type="entry name" value="High density lipoprotein binding protein"/>
    <property type="match status" value="1"/>
</dbReference>
<keyword evidence="6" id="KW-0597">Phosphoprotein</keyword>
<keyword evidence="7" id="KW-0677">Repeat</keyword>
<dbReference type="CDD" id="cd22411">
    <property type="entry name" value="KH-I_Vigilin_rpt8"/>
    <property type="match status" value="1"/>
</dbReference>
<feature type="domain" description="K Homology" evidence="22">
    <location>
        <begin position="1035"/>
        <end position="1103"/>
    </location>
</feature>
<dbReference type="FunFam" id="3.30.1370.10:FF:000039">
    <property type="entry name" value="vigilin isoform X1"/>
    <property type="match status" value="1"/>
</dbReference>
<dbReference type="CDD" id="cd22407">
    <property type="entry name" value="KH-I_Vigilin_rpt3"/>
    <property type="match status" value="1"/>
</dbReference>
<feature type="domain" description="K Homology" evidence="22">
    <location>
        <begin position="1115"/>
        <end position="1186"/>
    </location>
</feature>
<dbReference type="FunFam" id="3.30.1370.10:FF:000067">
    <property type="entry name" value="High density lipoprotein binding protein"/>
    <property type="match status" value="1"/>
</dbReference>
<feature type="domain" description="K Homology" evidence="22">
    <location>
        <begin position="680"/>
        <end position="749"/>
    </location>
</feature>
<reference evidence="24" key="1">
    <citation type="submission" date="2012-07" db="EMBL/GenBank/DDBJ databases">
        <title>Genome of the Chinese tree shrew, a rising model animal genetically related to primates.</title>
        <authorList>
            <person name="Zhang G."/>
            <person name="Fan Y."/>
            <person name="Yao Y."/>
            <person name="Huang Z."/>
        </authorList>
    </citation>
    <scope>NUCLEOTIDE SEQUENCE [LARGE SCALE GENOMIC DNA]</scope>
</reference>
<feature type="domain" description="K Homology" evidence="22">
    <location>
        <begin position="208"/>
        <end position="276"/>
    </location>
</feature>
<comment type="subcellular location">
    <subcellularLocation>
        <location evidence="2">Cytoplasm</location>
    </subcellularLocation>
    <subcellularLocation>
        <location evidence="1">Nucleus</location>
    </subcellularLocation>
</comment>
<dbReference type="SMART" id="SM00322">
    <property type="entry name" value="KH"/>
    <property type="match status" value="14"/>
</dbReference>
<keyword evidence="12" id="KW-0443">Lipid metabolism</keyword>
<keyword evidence="10" id="KW-0007">Acetylation</keyword>
<dbReference type="FunFam" id="3.30.1370.10:FF:000041">
    <property type="entry name" value="vigilin isoform X1"/>
    <property type="match status" value="1"/>
</dbReference>
<feature type="region of interest" description="Disordered" evidence="21">
    <location>
        <begin position="1"/>
        <end position="27"/>
    </location>
</feature>
<evidence type="ECO:0000256" key="11">
    <source>
        <dbReference type="ARBA" id="ARBA00023055"/>
    </source>
</evidence>
<organism evidence="23 24">
    <name type="scientific">Tupaia chinensis</name>
    <name type="common">Chinese tree shrew</name>
    <name type="synonym">Tupaia belangeri chinensis</name>
    <dbReference type="NCBI Taxonomy" id="246437"/>
    <lineage>
        <taxon>Eukaryota</taxon>
        <taxon>Metazoa</taxon>
        <taxon>Chordata</taxon>
        <taxon>Craniata</taxon>
        <taxon>Vertebrata</taxon>
        <taxon>Euteleostomi</taxon>
        <taxon>Mammalia</taxon>
        <taxon>Eutheria</taxon>
        <taxon>Euarchontoglires</taxon>
        <taxon>Scandentia</taxon>
        <taxon>Tupaiidae</taxon>
        <taxon>Tupaia</taxon>
    </lineage>
</organism>
<keyword evidence="3" id="KW-0813">Transport</keyword>
<feature type="domain" description="K Homology" evidence="22">
    <location>
        <begin position="909"/>
        <end position="1009"/>
    </location>
</feature>
<proteinExistence type="predicted"/>
<evidence type="ECO:0000256" key="19">
    <source>
        <dbReference type="PROSITE-ProRule" id="PRU00117"/>
    </source>
</evidence>
<feature type="domain" description="K Homology" evidence="22">
    <location>
        <begin position="763"/>
        <end position="832"/>
    </location>
</feature>
<name>L8YAX9_TUPCH</name>
<dbReference type="CDD" id="cd22412">
    <property type="entry name" value="KH-I_Vigilin_rpt9"/>
    <property type="match status" value="1"/>
</dbReference>
<evidence type="ECO:0000256" key="8">
    <source>
        <dbReference type="ARBA" id="ARBA00022850"/>
    </source>
</evidence>
<dbReference type="InterPro" id="IPR057778">
    <property type="entry name" value="KH_Vigilin_N"/>
</dbReference>
<evidence type="ECO:0000256" key="9">
    <source>
        <dbReference type="ARBA" id="ARBA00022884"/>
    </source>
</evidence>
<dbReference type="GO" id="GO:0008203">
    <property type="term" value="P:cholesterol metabolic process"/>
    <property type="evidence" value="ECO:0007669"/>
    <property type="project" value="UniProtKB-KW"/>
</dbReference>
<dbReference type="CDD" id="cd22406">
    <property type="entry name" value="KH-I_Vigilin_rpt2"/>
    <property type="match status" value="1"/>
</dbReference>
<dbReference type="FunFam" id="3.30.1370.10:FF:000033">
    <property type="entry name" value="vigilin isoform X1"/>
    <property type="match status" value="1"/>
</dbReference>
<evidence type="ECO:0000256" key="12">
    <source>
        <dbReference type="ARBA" id="ARBA00023098"/>
    </source>
</evidence>
<evidence type="ECO:0000313" key="24">
    <source>
        <dbReference type="Proteomes" id="UP000011518"/>
    </source>
</evidence>
<dbReference type="Proteomes" id="UP000011518">
    <property type="component" value="Unassembled WGS sequence"/>
</dbReference>
<evidence type="ECO:0000256" key="13">
    <source>
        <dbReference type="ARBA" id="ARBA00023166"/>
    </source>
</evidence>
<dbReference type="CDD" id="cd22413">
    <property type="entry name" value="KH-I_Vigilin_rpt10"/>
    <property type="match status" value="1"/>
</dbReference>
<dbReference type="CDD" id="cd22418">
    <property type="entry name" value="KH-I_Vigilin_rpt15"/>
    <property type="match status" value="1"/>
</dbReference>
<dbReference type="CDD" id="cd22409">
    <property type="entry name" value="KH-I_Vigilin_rpt5"/>
    <property type="match status" value="1"/>
</dbReference>
<dbReference type="CDD" id="cd22414">
    <property type="entry name" value="KH-I_Vigilin_rpt11"/>
    <property type="match status" value="1"/>
</dbReference>
<evidence type="ECO:0000313" key="23">
    <source>
        <dbReference type="EMBL" id="ELV12249.1"/>
    </source>
</evidence>
<gene>
    <name evidence="23" type="ORF">TREES_T100012576</name>
</gene>
<dbReference type="InterPro" id="IPR004087">
    <property type="entry name" value="KH_dom"/>
</dbReference>
<evidence type="ECO:0000256" key="17">
    <source>
        <dbReference type="ARBA" id="ARBA00055815"/>
    </source>
</evidence>
<keyword evidence="24" id="KW-1185">Reference proteome</keyword>
<feature type="domain" description="K Homology" evidence="22">
    <location>
        <begin position="462"/>
        <end position="530"/>
    </location>
</feature>
<dbReference type="PROSITE" id="PS50084">
    <property type="entry name" value="KH_TYPE_1"/>
    <property type="match status" value="13"/>
</dbReference>
<keyword evidence="8" id="KW-0345">HDL</keyword>
<dbReference type="InterPro" id="IPR004088">
    <property type="entry name" value="KH_dom_type_1"/>
</dbReference>
<dbReference type="GO" id="GO:0005737">
    <property type="term" value="C:cytoplasm"/>
    <property type="evidence" value="ECO:0007669"/>
    <property type="project" value="UniProtKB-SubCell"/>
</dbReference>
<feature type="domain" description="K Homology" evidence="22">
    <location>
        <begin position="534"/>
        <end position="603"/>
    </location>
</feature>
<feature type="compositionally biased region" description="Basic and acidic residues" evidence="21">
    <location>
        <begin position="969"/>
        <end position="985"/>
    </location>
</feature>
<dbReference type="FunFam" id="3.30.1370.10:FF:000046">
    <property type="entry name" value="High density lipoprotein binding protein"/>
    <property type="match status" value="1"/>
</dbReference>
<dbReference type="GO" id="GO:0034364">
    <property type="term" value="C:high-density lipoprotein particle"/>
    <property type="evidence" value="ECO:0007669"/>
    <property type="project" value="UniProtKB-KW"/>
</dbReference>
<evidence type="ECO:0000256" key="10">
    <source>
        <dbReference type="ARBA" id="ARBA00022990"/>
    </source>
</evidence>
<dbReference type="CDD" id="cd22417">
    <property type="entry name" value="KH-I_Vigilin_rpt14"/>
    <property type="match status" value="1"/>
</dbReference>
<evidence type="ECO:0000256" key="5">
    <source>
        <dbReference type="ARBA" id="ARBA00022548"/>
    </source>
</evidence>
<evidence type="ECO:0000256" key="4">
    <source>
        <dbReference type="ARBA" id="ARBA00022490"/>
    </source>
</evidence>
<keyword evidence="11" id="KW-0445">Lipid transport</keyword>
<feature type="domain" description="K Homology" evidence="22">
    <location>
        <begin position="836"/>
        <end position="905"/>
    </location>
</feature>
<dbReference type="CDD" id="cd22415">
    <property type="entry name" value="KH-I_Vigilin_rpt12"/>
    <property type="match status" value="1"/>
</dbReference>
<dbReference type="CDD" id="cd22408">
    <property type="entry name" value="KH-I_Vigilin_rpt4"/>
    <property type="match status" value="1"/>
</dbReference>
<protein>
    <recommendedName>
        <fullName evidence="16">Vigilin</fullName>
    </recommendedName>
    <alternativeName>
        <fullName evidence="18">High density lipoprotein-binding protein</fullName>
    </alternativeName>
</protein>
<dbReference type="FunFam" id="3.30.1370.10:FF:000062">
    <property type="entry name" value="vigilin isoform X1"/>
    <property type="match status" value="1"/>
</dbReference>